<sequence length="259" mass="27563">MKPRYWIGIAIAGWAAAAAGQPADMPIPPVTTMAFPAGISVAKLSDGQVFVDVKGRTLYGLDMRTVLRWTADPVQFCQASCTQEWEPLRAPADAGPPANLKPSRREEGSAPVPDWSVANGPAGPQWVYKRWHLVFTRKGEAPGSAAFDGADELSWNSLKFVPPVPQLSAPPGIKPVFVRGAYVLADDQGRLLFTGKCEASCSGWTELAAGLADGGLGDWSVSRAGDRAQYLYRGAPVFVSPTGAPDDLPAGSTMLRPDR</sequence>
<evidence type="ECO:0008006" key="5">
    <source>
        <dbReference type="Google" id="ProtNLM"/>
    </source>
</evidence>
<feature type="region of interest" description="Disordered" evidence="1">
    <location>
        <begin position="88"/>
        <end position="117"/>
    </location>
</feature>
<name>A0ABW4I6Q0_9SPHN</name>
<keyword evidence="2" id="KW-0732">Signal</keyword>
<keyword evidence="4" id="KW-1185">Reference proteome</keyword>
<proteinExistence type="predicted"/>
<gene>
    <name evidence="3" type="ORF">ACFSCW_15435</name>
</gene>
<organism evidence="3 4">
    <name type="scientific">Sphingomonas tabacisoli</name>
    <dbReference type="NCBI Taxonomy" id="2249466"/>
    <lineage>
        <taxon>Bacteria</taxon>
        <taxon>Pseudomonadati</taxon>
        <taxon>Pseudomonadota</taxon>
        <taxon>Alphaproteobacteria</taxon>
        <taxon>Sphingomonadales</taxon>
        <taxon>Sphingomonadaceae</taxon>
        <taxon>Sphingomonas</taxon>
    </lineage>
</organism>
<dbReference type="PANTHER" id="PTHR39335">
    <property type="entry name" value="BLL4220 PROTEIN"/>
    <property type="match status" value="1"/>
</dbReference>
<protein>
    <recommendedName>
        <fullName evidence="5">Lipoprotein with Yx(FWY)xxD motif</fullName>
    </recommendedName>
</protein>
<dbReference type="RefSeq" id="WP_380891044.1">
    <property type="nucleotide sequence ID" value="NZ_JBHUDY010000002.1"/>
</dbReference>
<dbReference type="Proteomes" id="UP001597115">
    <property type="component" value="Unassembled WGS sequence"/>
</dbReference>
<evidence type="ECO:0000256" key="2">
    <source>
        <dbReference type="SAM" id="SignalP"/>
    </source>
</evidence>
<dbReference type="PANTHER" id="PTHR39335:SF1">
    <property type="entry name" value="BLL4220 PROTEIN"/>
    <property type="match status" value="1"/>
</dbReference>
<evidence type="ECO:0000313" key="3">
    <source>
        <dbReference type="EMBL" id="MFD1613197.1"/>
    </source>
</evidence>
<accession>A0ABW4I6Q0</accession>
<reference evidence="4" key="1">
    <citation type="journal article" date="2019" name="Int. J. Syst. Evol. Microbiol.">
        <title>The Global Catalogue of Microorganisms (GCM) 10K type strain sequencing project: providing services to taxonomists for standard genome sequencing and annotation.</title>
        <authorList>
            <consortium name="The Broad Institute Genomics Platform"/>
            <consortium name="The Broad Institute Genome Sequencing Center for Infectious Disease"/>
            <person name="Wu L."/>
            <person name="Ma J."/>
        </authorList>
    </citation>
    <scope>NUCLEOTIDE SEQUENCE [LARGE SCALE GENOMIC DNA]</scope>
    <source>
        <strain evidence="4">CGMCC 1.16275</strain>
    </source>
</reference>
<feature type="chain" id="PRO_5045811717" description="Lipoprotein with Yx(FWY)xxD motif" evidence="2">
    <location>
        <begin position="21"/>
        <end position="259"/>
    </location>
</feature>
<dbReference type="EMBL" id="JBHUDY010000002">
    <property type="protein sequence ID" value="MFD1613197.1"/>
    <property type="molecule type" value="Genomic_DNA"/>
</dbReference>
<evidence type="ECO:0000313" key="4">
    <source>
        <dbReference type="Proteomes" id="UP001597115"/>
    </source>
</evidence>
<feature type="signal peptide" evidence="2">
    <location>
        <begin position="1"/>
        <end position="20"/>
    </location>
</feature>
<evidence type="ECO:0000256" key="1">
    <source>
        <dbReference type="SAM" id="MobiDB-lite"/>
    </source>
</evidence>
<comment type="caution">
    <text evidence="3">The sequence shown here is derived from an EMBL/GenBank/DDBJ whole genome shotgun (WGS) entry which is preliminary data.</text>
</comment>